<dbReference type="InterPro" id="IPR000878">
    <property type="entry name" value="4pyrrol_Mease"/>
</dbReference>
<evidence type="ECO:0000256" key="2">
    <source>
        <dbReference type="ARBA" id="ARBA00022603"/>
    </source>
</evidence>
<dbReference type="NCBIfam" id="TIGR01469">
    <property type="entry name" value="cobA_cysG_Cterm"/>
    <property type="match status" value="1"/>
</dbReference>
<keyword evidence="2 8" id="KW-0489">Methyltransferase</keyword>
<name>A0ABT7F6T9_9RHOB</name>
<dbReference type="SUPFAM" id="SSF53790">
    <property type="entry name" value="Tetrapyrrole methylase"/>
    <property type="match status" value="1"/>
</dbReference>
<dbReference type="Gene3D" id="3.30.950.10">
    <property type="entry name" value="Methyltransferase, Cobalt-precorrin-4 Transmethylase, Domain 2"/>
    <property type="match status" value="1"/>
</dbReference>
<dbReference type="PANTHER" id="PTHR45790">
    <property type="entry name" value="SIROHEME SYNTHASE-RELATED"/>
    <property type="match status" value="1"/>
</dbReference>
<sequence>MTVPRTTQGFASGHVRFVGAGPGDPELLTLAALRALETAEVILHDRLISTDILALAGPAAQLTETGKTGFGQAMKQDDINARIVAAAQSGARVVRLKSGDATVFGRLDEEIEACDAAGISWSIVPGITAASAAVAAIGQSLTRRGRNSAVRLITGHDVEGYADHDWAVLARPGEVAAIYMGLRAARFLQGRLIMHGADRATPVTLVANASRPDQQVLATTLDRLTDDLARAELSGPVLTLFGLAPRTAEILLPALDKERA</sequence>
<dbReference type="GO" id="GO:0032259">
    <property type="term" value="P:methylation"/>
    <property type="evidence" value="ECO:0007669"/>
    <property type="project" value="UniProtKB-KW"/>
</dbReference>
<protein>
    <recommendedName>
        <fullName evidence="1">uroporphyrinogen-III C-methyltransferase</fullName>
        <ecNumber evidence="1">2.1.1.107</ecNumber>
    </recommendedName>
</protein>
<keyword evidence="3 8" id="KW-0808">Transferase</keyword>
<dbReference type="GO" id="GO:0004851">
    <property type="term" value="F:uroporphyrin-III C-methyltransferase activity"/>
    <property type="evidence" value="ECO:0007669"/>
    <property type="project" value="UniProtKB-EC"/>
</dbReference>
<comment type="pathway">
    <text evidence="6">Porphyrin-containing compound metabolism; siroheme biosynthesis; precorrin-2 from uroporphyrinogen III: step 1/1.</text>
</comment>
<dbReference type="InterPro" id="IPR014777">
    <property type="entry name" value="4pyrrole_Mease_sub1"/>
</dbReference>
<reference evidence="8 9" key="1">
    <citation type="submission" date="2023-05" db="EMBL/GenBank/DDBJ databases">
        <title>Pseudodonghicola sp. nov.</title>
        <authorList>
            <person name="Huang J."/>
        </authorList>
    </citation>
    <scope>NUCLEOTIDE SEQUENCE [LARGE SCALE GENOMIC DNA]</scope>
    <source>
        <strain evidence="8 9">IC7</strain>
    </source>
</reference>
<keyword evidence="5" id="KW-0627">Porphyrin biosynthesis</keyword>
<evidence type="ECO:0000256" key="4">
    <source>
        <dbReference type="ARBA" id="ARBA00022691"/>
    </source>
</evidence>
<feature type="domain" description="Tetrapyrrole methylase" evidence="7">
    <location>
        <begin position="15"/>
        <end position="224"/>
    </location>
</feature>
<dbReference type="InterPro" id="IPR050161">
    <property type="entry name" value="Siro_Cobalamin_biosynth"/>
</dbReference>
<accession>A0ABT7F6T9</accession>
<dbReference type="InterPro" id="IPR014776">
    <property type="entry name" value="4pyrrole_Mease_sub2"/>
</dbReference>
<evidence type="ECO:0000313" key="9">
    <source>
        <dbReference type="Proteomes" id="UP001243757"/>
    </source>
</evidence>
<dbReference type="Proteomes" id="UP001243757">
    <property type="component" value="Unassembled WGS sequence"/>
</dbReference>
<dbReference type="PANTHER" id="PTHR45790:SF3">
    <property type="entry name" value="S-ADENOSYL-L-METHIONINE-DEPENDENT UROPORPHYRINOGEN III METHYLTRANSFERASE, CHLOROPLASTIC"/>
    <property type="match status" value="1"/>
</dbReference>
<dbReference type="RefSeq" id="WP_284483014.1">
    <property type="nucleotide sequence ID" value="NZ_JASNJD010000024.1"/>
</dbReference>
<dbReference type="NCBIfam" id="NF004790">
    <property type="entry name" value="PRK06136.1"/>
    <property type="match status" value="1"/>
</dbReference>
<dbReference type="EC" id="2.1.1.107" evidence="1"/>
<evidence type="ECO:0000256" key="3">
    <source>
        <dbReference type="ARBA" id="ARBA00022679"/>
    </source>
</evidence>
<dbReference type="InterPro" id="IPR006366">
    <property type="entry name" value="CobA/CysG_C"/>
</dbReference>
<evidence type="ECO:0000256" key="5">
    <source>
        <dbReference type="ARBA" id="ARBA00023244"/>
    </source>
</evidence>
<keyword evidence="9" id="KW-1185">Reference proteome</keyword>
<gene>
    <name evidence="8" type="primary">cobA</name>
    <name evidence="8" type="ORF">QO033_21795</name>
</gene>
<dbReference type="CDD" id="cd11642">
    <property type="entry name" value="SUMT"/>
    <property type="match status" value="1"/>
</dbReference>
<evidence type="ECO:0000256" key="6">
    <source>
        <dbReference type="ARBA" id="ARBA00025705"/>
    </source>
</evidence>
<evidence type="ECO:0000256" key="1">
    <source>
        <dbReference type="ARBA" id="ARBA00012162"/>
    </source>
</evidence>
<dbReference type="Gene3D" id="3.40.1010.10">
    <property type="entry name" value="Cobalt-precorrin-4 Transmethylase, Domain 1"/>
    <property type="match status" value="1"/>
</dbReference>
<dbReference type="Pfam" id="PF00590">
    <property type="entry name" value="TP_methylase"/>
    <property type="match status" value="1"/>
</dbReference>
<evidence type="ECO:0000259" key="7">
    <source>
        <dbReference type="Pfam" id="PF00590"/>
    </source>
</evidence>
<comment type="caution">
    <text evidence="8">The sequence shown here is derived from an EMBL/GenBank/DDBJ whole genome shotgun (WGS) entry which is preliminary data.</text>
</comment>
<dbReference type="EMBL" id="JASNJD010000024">
    <property type="protein sequence ID" value="MDK3020326.1"/>
    <property type="molecule type" value="Genomic_DNA"/>
</dbReference>
<evidence type="ECO:0000313" key="8">
    <source>
        <dbReference type="EMBL" id="MDK3020326.1"/>
    </source>
</evidence>
<proteinExistence type="predicted"/>
<dbReference type="InterPro" id="IPR035996">
    <property type="entry name" value="4pyrrol_Methylase_sf"/>
</dbReference>
<keyword evidence="4" id="KW-0949">S-adenosyl-L-methionine</keyword>
<organism evidence="8 9">
    <name type="scientific">Pseudodonghicola flavimaris</name>
    <dbReference type="NCBI Taxonomy" id="3050036"/>
    <lineage>
        <taxon>Bacteria</taxon>
        <taxon>Pseudomonadati</taxon>
        <taxon>Pseudomonadota</taxon>
        <taxon>Alphaproteobacteria</taxon>
        <taxon>Rhodobacterales</taxon>
        <taxon>Paracoccaceae</taxon>
        <taxon>Pseudodonghicola</taxon>
    </lineage>
</organism>